<reference evidence="3 4" key="2">
    <citation type="submission" date="2009-03" db="EMBL/GenBank/DDBJ databases">
        <title>Draft genome sequence of Coprococcus comes (ATCC 27758).</title>
        <authorList>
            <person name="Sudarsanam P."/>
            <person name="Ley R."/>
            <person name="Guruge J."/>
            <person name="Turnbaugh P.J."/>
            <person name="Mahowald M."/>
            <person name="Liep D."/>
            <person name="Gordon J."/>
        </authorList>
    </citation>
    <scope>NUCLEOTIDE SEQUENCE [LARGE SCALE GENOMIC DNA]</scope>
    <source>
        <strain evidence="3 4">ATCC 27758</strain>
    </source>
</reference>
<dbReference type="CDD" id="cd06587">
    <property type="entry name" value="VOC"/>
    <property type="match status" value="1"/>
</dbReference>
<dbReference type="PROSITE" id="PS51819">
    <property type="entry name" value="VOC"/>
    <property type="match status" value="1"/>
</dbReference>
<dbReference type="Proteomes" id="UP000003793">
    <property type="component" value="Unassembled WGS sequence"/>
</dbReference>
<comment type="caution">
    <text evidence="3">The sequence shown here is derived from an EMBL/GenBank/DDBJ whole genome shotgun (WGS) entry which is preliminary data.</text>
</comment>
<organism evidence="3 4">
    <name type="scientific">Coprococcus comes ATCC 27758</name>
    <dbReference type="NCBI Taxonomy" id="470146"/>
    <lineage>
        <taxon>Bacteria</taxon>
        <taxon>Bacillati</taxon>
        <taxon>Bacillota</taxon>
        <taxon>Clostridia</taxon>
        <taxon>Lachnospirales</taxon>
        <taxon>Lachnospiraceae</taxon>
        <taxon>Coprococcus</taxon>
    </lineage>
</organism>
<evidence type="ECO:0000256" key="1">
    <source>
        <dbReference type="ARBA" id="ARBA00022723"/>
    </source>
</evidence>
<dbReference type="PANTHER" id="PTHR43048">
    <property type="entry name" value="METHYLMALONYL-COA EPIMERASE"/>
    <property type="match status" value="1"/>
</dbReference>
<feature type="domain" description="VOC" evidence="2">
    <location>
        <begin position="17"/>
        <end position="137"/>
    </location>
</feature>
<dbReference type="InterPro" id="IPR029068">
    <property type="entry name" value="Glyas_Bleomycin-R_OHBP_Dase"/>
</dbReference>
<dbReference type="GO" id="GO:0004493">
    <property type="term" value="F:methylmalonyl-CoA epimerase activity"/>
    <property type="evidence" value="ECO:0007669"/>
    <property type="project" value="TreeGrafter"/>
</dbReference>
<dbReference type="HOGENOM" id="CLU_046006_8_2_9"/>
<dbReference type="GO" id="GO:0046872">
    <property type="term" value="F:metal ion binding"/>
    <property type="evidence" value="ECO:0007669"/>
    <property type="project" value="UniProtKB-KW"/>
</dbReference>
<proteinExistence type="predicted"/>
<gene>
    <name evidence="3" type="ORF">COPCOM_02039</name>
</gene>
<evidence type="ECO:0000313" key="4">
    <source>
        <dbReference type="Proteomes" id="UP000003793"/>
    </source>
</evidence>
<evidence type="ECO:0000259" key="2">
    <source>
        <dbReference type="PROSITE" id="PS51819"/>
    </source>
</evidence>
<dbReference type="PANTHER" id="PTHR43048:SF3">
    <property type="entry name" value="METHYLMALONYL-COA EPIMERASE, MITOCHONDRIAL"/>
    <property type="match status" value="1"/>
</dbReference>
<dbReference type="InterPro" id="IPR004360">
    <property type="entry name" value="Glyas_Fos-R_dOase_dom"/>
</dbReference>
<reference evidence="3 4" key="1">
    <citation type="submission" date="2009-02" db="EMBL/GenBank/DDBJ databases">
        <authorList>
            <person name="Fulton L."/>
            <person name="Clifton S."/>
            <person name="Fulton B."/>
            <person name="Xu J."/>
            <person name="Minx P."/>
            <person name="Pepin K.H."/>
            <person name="Johnson M."/>
            <person name="Bhonagiri V."/>
            <person name="Nash W.E."/>
            <person name="Mardis E.R."/>
            <person name="Wilson R.K."/>
        </authorList>
    </citation>
    <scope>NUCLEOTIDE SEQUENCE [LARGE SCALE GENOMIC DNA]</scope>
    <source>
        <strain evidence="3 4">ATCC 27758</strain>
    </source>
</reference>
<dbReference type="EMBL" id="ABVR01000041">
    <property type="protein sequence ID" value="EEG89062.1"/>
    <property type="molecule type" value="Genomic_DNA"/>
</dbReference>
<dbReference type="InterPro" id="IPR051785">
    <property type="entry name" value="MMCE/EMCE_epimerase"/>
</dbReference>
<dbReference type="AlphaFoldDB" id="C0BAD8"/>
<dbReference type="InterPro" id="IPR037523">
    <property type="entry name" value="VOC_core"/>
</dbReference>
<dbReference type="Pfam" id="PF00903">
    <property type="entry name" value="Glyoxalase"/>
    <property type="match status" value="1"/>
</dbReference>
<accession>C0BAD8</accession>
<dbReference type="Gene3D" id="3.10.180.10">
    <property type="entry name" value="2,3-Dihydroxybiphenyl 1,2-Dioxygenase, domain 1"/>
    <property type="match status" value="1"/>
</dbReference>
<dbReference type="SUPFAM" id="SSF54593">
    <property type="entry name" value="Glyoxalase/Bleomycin resistance protein/Dihydroxybiphenyl dioxygenase"/>
    <property type="match status" value="1"/>
</dbReference>
<keyword evidence="1" id="KW-0479">Metal-binding</keyword>
<name>C0BAD8_9FIRM</name>
<protein>
    <submittedName>
        <fullName evidence="3">Glyoxalase family protein</fullName>
    </submittedName>
</protein>
<sequence>MKKGWDVKMDLKTYTTGIQHIGIPTNDIEKTIAFYQKLGFEIALQTVNEEADEKVAFLELETLVIETYENKAAKMESGAIDHVAINVKDIEEVYRYIEAEKMNTTKDTIHFLPFWDNGVRFFTIEGPNKEKVEFSQYL</sequence>
<dbReference type="GO" id="GO:0046491">
    <property type="term" value="P:L-methylmalonyl-CoA metabolic process"/>
    <property type="evidence" value="ECO:0007669"/>
    <property type="project" value="TreeGrafter"/>
</dbReference>
<evidence type="ECO:0000313" key="3">
    <source>
        <dbReference type="EMBL" id="EEG89062.1"/>
    </source>
</evidence>